<dbReference type="AlphaFoldDB" id="A0A2S8A8V1"/>
<proteinExistence type="predicted"/>
<evidence type="ECO:0000313" key="1">
    <source>
        <dbReference type="EMBL" id="PQL90999.1"/>
    </source>
</evidence>
<name>A0A2S8A8V1_9FLAO</name>
<organism evidence="1 2">
    <name type="scientific">Apibacter adventoris</name>
    <dbReference type="NCBI Taxonomy" id="1679466"/>
    <lineage>
        <taxon>Bacteria</taxon>
        <taxon>Pseudomonadati</taxon>
        <taxon>Bacteroidota</taxon>
        <taxon>Flavobacteriia</taxon>
        <taxon>Flavobacteriales</taxon>
        <taxon>Weeksellaceae</taxon>
        <taxon>Apibacter</taxon>
    </lineage>
</organism>
<reference evidence="1 2" key="1">
    <citation type="submission" date="2018-02" db="EMBL/GenBank/DDBJ databases">
        <title>Genome sequences of Apibacter spp., gut symbionts of Asian honey bees.</title>
        <authorList>
            <person name="Kwong W.K."/>
            <person name="Steele M.I."/>
            <person name="Moran N.A."/>
        </authorList>
    </citation>
    <scope>NUCLEOTIDE SEQUENCE [LARGE SCALE GENOMIC DNA]</scope>
    <source>
        <strain evidence="2">wkB301</strain>
    </source>
</reference>
<keyword evidence="2" id="KW-1185">Reference proteome</keyword>
<dbReference type="EMBL" id="PSZM01000043">
    <property type="protein sequence ID" value="PQL90999.1"/>
    <property type="molecule type" value="Genomic_DNA"/>
</dbReference>
<gene>
    <name evidence="1" type="ORF">C4S77_09070</name>
</gene>
<dbReference type="SUPFAM" id="SSF53448">
    <property type="entry name" value="Nucleotide-diphospho-sugar transferases"/>
    <property type="match status" value="1"/>
</dbReference>
<sequence length="342" mass="40592">MDILIKSFNRAYYLDRCVSSIEKYIDGDIKIKILDDGTPSKYLNLIKQKHPQVTIITSQQYNEKVKSVELNITTGSEINGFIIPTQMWIEQAQKSSEYFIMTEDDVWFFKPLAINPIINNLKIFNIHLLNLSWLGNKTKNYPVTDSLTDLIYSSTPKNLFTPPRFIFKAYYYNQFKLFSILYKLGLVNNNTKQNYWQLNSILMGLWNKKYWLEVWKGIDDQVDEHKQLFNATIFFRKNKKNKNFIGTLKQAVMETTFKSSATNSHHQYNDTFDVNRFNYIMNEAWFKGNLNIWENFPKDFSDSYIISFLNKINDAKAQSKDWLKWSEKFKNQYRNLGIKIDD</sequence>
<dbReference type="RefSeq" id="WP_105247271.1">
    <property type="nucleotide sequence ID" value="NZ_PSZM01000043.1"/>
</dbReference>
<accession>A0A2S8A8V1</accession>
<evidence type="ECO:0000313" key="2">
    <source>
        <dbReference type="Proteomes" id="UP000238042"/>
    </source>
</evidence>
<protein>
    <submittedName>
        <fullName evidence="1">Uncharacterized protein</fullName>
    </submittedName>
</protein>
<comment type="caution">
    <text evidence="1">The sequence shown here is derived from an EMBL/GenBank/DDBJ whole genome shotgun (WGS) entry which is preliminary data.</text>
</comment>
<dbReference type="InterPro" id="IPR029044">
    <property type="entry name" value="Nucleotide-diphossugar_trans"/>
</dbReference>
<dbReference type="Proteomes" id="UP000238042">
    <property type="component" value="Unassembled WGS sequence"/>
</dbReference>
<dbReference type="OrthoDB" id="1309140at2"/>